<name>A0A3G6ISE3_9CORY</name>
<dbReference type="OrthoDB" id="9949309at2"/>
<dbReference type="KEGG" id="cpso:CPPEL_01800"/>
<organism evidence="1 2">
    <name type="scientific">Corynebacterium pseudopelargi</name>
    <dbReference type="NCBI Taxonomy" id="2080757"/>
    <lineage>
        <taxon>Bacteria</taxon>
        <taxon>Bacillati</taxon>
        <taxon>Actinomycetota</taxon>
        <taxon>Actinomycetes</taxon>
        <taxon>Mycobacteriales</taxon>
        <taxon>Corynebacteriaceae</taxon>
        <taxon>Corynebacterium</taxon>
    </lineage>
</organism>
<protein>
    <submittedName>
        <fullName evidence="1">Uncharacterized protein</fullName>
    </submittedName>
</protein>
<dbReference type="AlphaFoldDB" id="A0A3G6ISE3"/>
<dbReference type="Proteomes" id="UP000271426">
    <property type="component" value="Chromosome"/>
</dbReference>
<dbReference type="RefSeq" id="WP_123959537.1">
    <property type="nucleotide sequence ID" value="NZ_CP033898.1"/>
</dbReference>
<evidence type="ECO:0000313" key="2">
    <source>
        <dbReference type="Proteomes" id="UP000271426"/>
    </source>
</evidence>
<proteinExistence type="predicted"/>
<gene>
    <name evidence="1" type="ORF">CPPEL_01800</name>
</gene>
<sequence>MDDQEKQELLDAAVAAHREYVEGVQALRKARQEAFLAASRTAIKNREIAEATDLHESMVSRIARGQA</sequence>
<reference evidence="1 2" key="1">
    <citation type="submission" date="2018-11" db="EMBL/GenBank/DDBJ databases">
        <authorList>
            <person name="Kleinhagauer T."/>
            <person name="Glaeser S.P."/>
            <person name="Spergser J."/>
            <person name="Ruckert C."/>
            <person name="Kaempfer P."/>
            <person name="Busse H.-J."/>
        </authorList>
    </citation>
    <scope>NUCLEOTIDE SEQUENCE [LARGE SCALE GENOMIC DNA]</scope>
    <source>
        <strain evidence="1 2">812CH</strain>
    </source>
</reference>
<accession>A0A3G6ISE3</accession>
<dbReference type="EMBL" id="CP033898">
    <property type="protein sequence ID" value="AZA08506.1"/>
    <property type="molecule type" value="Genomic_DNA"/>
</dbReference>
<evidence type="ECO:0000313" key="1">
    <source>
        <dbReference type="EMBL" id="AZA08506.1"/>
    </source>
</evidence>
<keyword evidence="2" id="KW-1185">Reference proteome</keyword>